<dbReference type="PANTHER" id="PTHR45943:SF2">
    <property type="entry name" value="RING-TYPE DOMAIN-CONTAINING PROTEIN"/>
    <property type="match status" value="1"/>
</dbReference>
<keyword evidence="4" id="KW-0862">Zinc</keyword>
<evidence type="ECO:0000256" key="7">
    <source>
        <dbReference type="PROSITE-ProRule" id="PRU01256"/>
    </source>
</evidence>
<evidence type="ECO:0000256" key="2">
    <source>
        <dbReference type="ARBA" id="ARBA00022763"/>
    </source>
</evidence>
<evidence type="ECO:0000256" key="1">
    <source>
        <dbReference type="ARBA" id="ARBA00022723"/>
    </source>
</evidence>
<comment type="caution">
    <text evidence="11">The sequence shown here is derived from an EMBL/GenBank/DDBJ whole genome shotgun (WGS) entry which is preliminary data.</text>
</comment>
<keyword evidence="1" id="KW-0479">Metal-binding</keyword>
<dbReference type="SMART" id="SM00184">
    <property type="entry name" value="RING"/>
    <property type="match status" value="2"/>
</dbReference>
<evidence type="ECO:0000259" key="10">
    <source>
        <dbReference type="PROSITE" id="PS51908"/>
    </source>
</evidence>
<feature type="domain" description="UBZ4-type" evidence="10">
    <location>
        <begin position="1"/>
        <end position="28"/>
    </location>
</feature>
<evidence type="ECO:0000256" key="8">
    <source>
        <dbReference type="SAM" id="MobiDB-lite"/>
    </source>
</evidence>
<dbReference type="PROSITE" id="PS50089">
    <property type="entry name" value="ZF_RING_2"/>
    <property type="match status" value="1"/>
</dbReference>
<dbReference type="Proteomes" id="UP001439008">
    <property type="component" value="Unassembled WGS sequence"/>
</dbReference>
<sequence length="742" mass="85752">MNQCPICSKSFPINELEPHIDLCLSLPNKNSSPAISNKDNKNPKIMGKMKTDATEEQNRFDYKQLEKELRKIKLAMKGIRDIVIKKDKDFHCSNKNLYNKIDNDIKLFLNGFNQFRKKFDLIDEPIKKDQMKQENLLEINELDHKILPNKKNPIVGDSKTNNTDIIERGNDMNENGSVSVSEQNDQIINEEIFGRQLYRNKKTIETAKKQKKQNNQNAHFDKIFKHDDDIGKKNQNSQQKNQPQIPFDKFHNKNETLKCAVCNRQMIEEALIKNKCEHKTCQFCISETLIRRIEEKFYENNKLQCLKNGCNAEMPWLFSSFIQNNLLEQFSEQQMVFLTKSDSFINCPKCSHTFYKEDGDENELIQTFNGVALSEEASRDLVKNRFRCSQCKTEFCASCDSVPYHKGRTCEQFSFYRAAPKCRLCKSELVPAQIDGICAKKECRERDEISCKEQLPCGHRCLGTENHAEKKGPGCLVEDCASHIEKKLKVKSEDFCQICWVESLGAAPVVLLGCGHVFHSECVKTKLDKKWPSARITFGYLNCPLCKKLMDLKSEPALRSVFETEKTFFLKIREMAFKRIDLEGLRNDPKLSNKDSHYYNRPHEFAMHRFAFYFCSKCEKPYFGGMRNCEEALREVSENFNKSHLVCGPCSSGKNAKSCEIHGNDFITFKCKFCCGVANWFCWDTTHFCDKCHKKQVVGKSMSRKKISQLPKCKGKETCPLKVDHPPNGVEYSLGCVVCLRK</sequence>
<dbReference type="Pfam" id="PF13639">
    <property type="entry name" value="zf-RING_2"/>
    <property type="match status" value="1"/>
</dbReference>
<dbReference type="Gene3D" id="3.30.40.10">
    <property type="entry name" value="Zinc/RING finger domain, C3HC4 (zinc finger)"/>
    <property type="match status" value="1"/>
</dbReference>
<keyword evidence="3 6" id="KW-0863">Zinc-finger</keyword>
<dbReference type="CDD" id="cd20335">
    <property type="entry name" value="BRcat_RBR"/>
    <property type="match status" value="1"/>
</dbReference>
<evidence type="ECO:0000256" key="3">
    <source>
        <dbReference type="ARBA" id="ARBA00022771"/>
    </source>
</evidence>
<evidence type="ECO:0000256" key="6">
    <source>
        <dbReference type="PROSITE-ProRule" id="PRU00175"/>
    </source>
</evidence>
<keyword evidence="2 7" id="KW-0227">DNA damage</keyword>
<reference evidence="11 12" key="1">
    <citation type="journal article" date="2024" name="BMC Biol.">
        <title>Comparative genomics of Ascetosporea gives new insight into the evolutionary basis for animal parasitism in Rhizaria.</title>
        <authorList>
            <person name="Hiltunen Thoren M."/>
            <person name="Onut-Brannstrom I."/>
            <person name="Alfjorden A."/>
            <person name="Peckova H."/>
            <person name="Swords F."/>
            <person name="Hooper C."/>
            <person name="Holzer A.S."/>
            <person name="Bass D."/>
            <person name="Burki F."/>
        </authorList>
    </citation>
    <scope>NUCLEOTIDE SEQUENCE [LARGE SCALE GENOMIC DNA]</scope>
    <source>
        <strain evidence="11">20-A016</strain>
    </source>
</reference>
<evidence type="ECO:0000259" key="9">
    <source>
        <dbReference type="PROSITE" id="PS50089"/>
    </source>
</evidence>
<gene>
    <name evidence="11" type="ORF">MHBO_001344</name>
</gene>
<protein>
    <recommendedName>
        <fullName evidence="13">RING-type domain-containing protein</fullName>
    </recommendedName>
</protein>
<keyword evidence="12" id="KW-1185">Reference proteome</keyword>
<evidence type="ECO:0000313" key="11">
    <source>
        <dbReference type="EMBL" id="MES1919529.1"/>
    </source>
</evidence>
<dbReference type="CDD" id="cd16463">
    <property type="entry name" value="RING-H2_PHR"/>
    <property type="match status" value="1"/>
</dbReference>
<feature type="region of interest" description="Disordered" evidence="8">
    <location>
        <begin position="228"/>
        <end position="247"/>
    </location>
</feature>
<dbReference type="PANTHER" id="PTHR45943">
    <property type="entry name" value="E3 UBIQUITIN-PROTEIN LIGASE MYCBP2"/>
    <property type="match status" value="1"/>
</dbReference>
<dbReference type="SUPFAM" id="SSF57850">
    <property type="entry name" value="RING/U-box"/>
    <property type="match status" value="2"/>
</dbReference>
<evidence type="ECO:0000256" key="5">
    <source>
        <dbReference type="ARBA" id="ARBA00023204"/>
    </source>
</evidence>
<accession>A0ABV2AJ97</accession>
<proteinExistence type="predicted"/>
<feature type="domain" description="RING-type" evidence="9">
    <location>
        <begin position="496"/>
        <end position="547"/>
    </location>
</feature>
<dbReference type="InterPro" id="IPR013083">
    <property type="entry name" value="Znf_RING/FYVE/PHD"/>
</dbReference>
<evidence type="ECO:0000313" key="12">
    <source>
        <dbReference type="Proteomes" id="UP001439008"/>
    </source>
</evidence>
<dbReference type="InterPro" id="IPR006642">
    <property type="entry name" value="Rad18_UBZ4"/>
</dbReference>
<organism evidence="11 12">
    <name type="scientific">Bonamia ostreae</name>
    <dbReference type="NCBI Taxonomy" id="126728"/>
    <lineage>
        <taxon>Eukaryota</taxon>
        <taxon>Sar</taxon>
        <taxon>Rhizaria</taxon>
        <taxon>Endomyxa</taxon>
        <taxon>Ascetosporea</taxon>
        <taxon>Haplosporida</taxon>
        <taxon>Bonamia</taxon>
    </lineage>
</organism>
<dbReference type="EMBL" id="JBDODL010000317">
    <property type="protein sequence ID" value="MES1919529.1"/>
    <property type="molecule type" value="Genomic_DNA"/>
</dbReference>
<dbReference type="PROSITE" id="PS51908">
    <property type="entry name" value="ZF_UBZ4"/>
    <property type="match status" value="1"/>
</dbReference>
<name>A0ABV2AJ97_9EUKA</name>
<keyword evidence="5 7" id="KW-0234">DNA repair</keyword>
<feature type="compositionally biased region" description="Low complexity" evidence="8">
    <location>
        <begin position="233"/>
        <end position="244"/>
    </location>
</feature>
<evidence type="ECO:0000256" key="4">
    <source>
        <dbReference type="ARBA" id="ARBA00022833"/>
    </source>
</evidence>
<dbReference type="InterPro" id="IPR001841">
    <property type="entry name" value="Znf_RING"/>
</dbReference>
<evidence type="ECO:0008006" key="13">
    <source>
        <dbReference type="Google" id="ProtNLM"/>
    </source>
</evidence>